<feature type="non-terminal residue" evidence="10">
    <location>
        <position position="439"/>
    </location>
</feature>
<dbReference type="GO" id="GO:0016301">
    <property type="term" value="F:kinase activity"/>
    <property type="evidence" value="ECO:0007669"/>
    <property type="project" value="UniProtKB-KW"/>
</dbReference>
<dbReference type="InterPro" id="IPR040442">
    <property type="entry name" value="Pyrv_kinase-like_dom_sf"/>
</dbReference>
<dbReference type="InterPro" id="IPR015813">
    <property type="entry name" value="Pyrv/PenolPyrv_kinase-like_dom"/>
</dbReference>
<evidence type="ECO:0000256" key="3">
    <source>
        <dbReference type="ARBA" id="ARBA00011994"/>
    </source>
</evidence>
<evidence type="ECO:0000313" key="10">
    <source>
        <dbReference type="EMBL" id="SVC12092.1"/>
    </source>
</evidence>
<feature type="domain" description="PEP-utilising enzyme C-terminal" evidence="9">
    <location>
        <begin position="86"/>
        <end position="438"/>
    </location>
</feature>
<protein>
    <recommendedName>
        <fullName evidence="3">pyruvate, phosphate dikinase</fullName>
        <ecNumber evidence="3">2.7.9.1</ecNumber>
    </recommendedName>
</protein>
<evidence type="ECO:0000259" key="9">
    <source>
        <dbReference type="Pfam" id="PF02896"/>
    </source>
</evidence>
<dbReference type="InterPro" id="IPR018274">
    <property type="entry name" value="PEP_util_AS"/>
</dbReference>
<dbReference type="SUPFAM" id="SSF51621">
    <property type="entry name" value="Phosphoenolpyruvate/pyruvate domain"/>
    <property type="match status" value="1"/>
</dbReference>
<dbReference type="Pfam" id="PF02896">
    <property type="entry name" value="PEP-utilizers_C"/>
    <property type="match status" value="1"/>
</dbReference>
<sequence>DVHGLIASAGVLTARGGATSHAAVVARGLGKPCVAGAETMEVRPDEGVFHCGDITIAAGDEISIDGATGEVYAGSIATVKPSVKDDADLVTLLSWADEIRHLGVWANADYPRDAEIAVAFGAEGIGLCRTEHMFFEPERLSLVREMMLAAHATIAIQEGEAAQARYDIALAELEKLQIQDFEGILREMAGKPVVIRLLDPPMHEFLPPYEELLAEVIELRVKGAEPAVLQEKENLLSAVNEMRETNPMIGMRGCRLGLVYPEIYIMQVRAIMTAATQVASEGLQVRPEIMIPLVSLTNEFQSLRETLEETIQAFRAATGSTQAYSIGTMIELPRAALIADQIAKSAEFFSFGTNDLTQNTFGFSRDDVEAKFLMRYKEAGILKENPFQVVDEDGVGQLIRMACDLGRGVRSDISLGVCGEHGGDPKSIEFFNTLPLDYV</sequence>
<dbReference type="InterPro" id="IPR010121">
    <property type="entry name" value="Pyruvate_phosphate_dikinase"/>
</dbReference>
<dbReference type="PANTHER" id="PTHR22931:SF9">
    <property type="entry name" value="PYRUVATE, PHOSPHATE DIKINASE 1, CHLOROPLASTIC"/>
    <property type="match status" value="1"/>
</dbReference>
<evidence type="ECO:0000256" key="5">
    <source>
        <dbReference type="ARBA" id="ARBA00022723"/>
    </source>
</evidence>
<dbReference type="PROSITE" id="PS00370">
    <property type="entry name" value="PEP_ENZYMES_PHOS_SITE"/>
    <property type="match status" value="1"/>
</dbReference>
<accession>A0A382JL67</accession>
<dbReference type="Gene3D" id="3.50.30.10">
    <property type="entry name" value="Phosphohistidine domain"/>
    <property type="match status" value="1"/>
</dbReference>
<feature type="domain" description="PEP-utilising enzyme mobile" evidence="8">
    <location>
        <begin position="1"/>
        <end position="69"/>
    </location>
</feature>
<reference evidence="10" key="1">
    <citation type="submission" date="2018-05" db="EMBL/GenBank/DDBJ databases">
        <authorList>
            <person name="Lanie J.A."/>
            <person name="Ng W.-L."/>
            <person name="Kazmierczak K.M."/>
            <person name="Andrzejewski T.M."/>
            <person name="Davidsen T.M."/>
            <person name="Wayne K.J."/>
            <person name="Tettelin H."/>
            <person name="Glass J.I."/>
            <person name="Rusch D."/>
            <person name="Podicherti R."/>
            <person name="Tsui H.-C.T."/>
            <person name="Winkler M.E."/>
        </authorList>
    </citation>
    <scope>NUCLEOTIDE SEQUENCE</scope>
</reference>
<feature type="non-terminal residue" evidence="10">
    <location>
        <position position="1"/>
    </location>
</feature>
<evidence type="ECO:0000256" key="6">
    <source>
        <dbReference type="ARBA" id="ARBA00022777"/>
    </source>
</evidence>
<evidence type="ECO:0000256" key="4">
    <source>
        <dbReference type="ARBA" id="ARBA00022679"/>
    </source>
</evidence>
<dbReference type="Pfam" id="PF00391">
    <property type="entry name" value="PEP-utilizers"/>
    <property type="match status" value="1"/>
</dbReference>
<keyword evidence="7" id="KW-0460">Magnesium</keyword>
<proteinExistence type="inferred from homology"/>
<dbReference type="EC" id="2.7.9.1" evidence="3"/>
<comment type="cofactor">
    <cofactor evidence="1">
        <name>Mg(2+)</name>
        <dbReference type="ChEBI" id="CHEBI:18420"/>
    </cofactor>
</comment>
<dbReference type="GO" id="GO:0050242">
    <property type="term" value="F:pyruvate, phosphate dikinase activity"/>
    <property type="evidence" value="ECO:0007669"/>
    <property type="project" value="UniProtKB-EC"/>
</dbReference>
<dbReference type="InterPro" id="IPR008279">
    <property type="entry name" value="PEP-util_enz_mobile_dom"/>
</dbReference>
<organism evidence="10">
    <name type="scientific">marine metagenome</name>
    <dbReference type="NCBI Taxonomy" id="408172"/>
    <lineage>
        <taxon>unclassified sequences</taxon>
        <taxon>metagenomes</taxon>
        <taxon>ecological metagenomes</taxon>
    </lineage>
</organism>
<keyword evidence="5" id="KW-0479">Metal-binding</keyword>
<evidence type="ECO:0000259" key="8">
    <source>
        <dbReference type="Pfam" id="PF00391"/>
    </source>
</evidence>
<gene>
    <name evidence="10" type="ORF">METZ01_LOCUS264946</name>
</gene>
<comment type="similarity">
    <text evidence="2">Belongs to the PEP-utilizing enzyme family.</text>
</comment>
<dbReference type="EMBL" id="UINC01074670">
    <property type="protein sequence ID" value="SVC12092.1"/>
    <property type="molecule type" value="Genomic_DNA"/>
</dbReference>
<keyword evidence="4" id="KW-0808">Transferase</keyword>
<name>A0A382JL67_9ZZZZ</name>
<evidence type="ECO:0000256" key="1">
    <source>
        <dbReference type="ARBA" id="ARBA00001946"/>
    </source>
</evidence>
<keyword evidence="6" id="KW-0418">Kinase</keyword>
<evidence type="ECO:0000256" key="2">
    <source>
        <dbReference type="ARBA" id="ARBA00007837"/>
    </source>
</evidence>
<dbReference type="InterPro" id="IPR036637">
    <property type="entry name" value="Phosphohistidine_dom_sf"/>
</dbReference>
<dbReference type="SUPFAM" id="SSF52009">
    <property type="entry name" value="Phosphohistidine domain"/>
    <property type="match status" value="1"/>
</dbReference>
<dbReference type="PANTHER" id="PTHR22931">
    <property type="entry name" value="PHOSPHOENOLPYRUVATE DIKINASE-RELATED"/>
    <property type="match status" value="1"/>
</dbReference>
<dbReference type="Gene3D" id="3.20.20.60">
    <property type="entry name" value="Phosphoenolpyruvate-binding domains"/>
    <property type="match status" value="1"/>
</dbReference>
<evidence type="ECO:0000256" key="7">
    <source>
        <dbReference type="ARBA" id="ARBA00022842"/>
    </source>
</evidence>
<dbReference type="GO" id="GO:0046872">
    <property type="term" value="F:metal ion binding"/>
    <property type="evidence" value="ECO:0007669"/>
    <property type="project" value="UniProtKB-KW"/>
</dbReference>
<dbReference type="InterPro" id="IPR000121">
    <property type="entry name" value="PEP_util_C"/>
</dbReference>
<dbReference type="AlphaFoldDB" id="A0A382JL67"/>